<dbReference type="AlphaFoldDB" id="T0MD14"/>
<sequence>MIPIAFPLATDEQLRMINSYIENNTNLITGIKSCLKEINRESKGVLVLMGDTSPMDLITHLPGLCEEKNIKYIFVKSRKLLLKDYTSLFIHKKSYEELYNSILLSNN</sequence>
<dbReference type="HOGENOM" id="CLU_084513_3_0_1"/>
<dbReference type="Pfam" id="PF01248">
    <property type="entry name" value="Ribosomal_L7Ae"/>
    <property type="match status" value="1"/>
</dbReference>
<evidence type="ECO:0000313" key="5">
    <source>
        <dbReference type="Proteomes" id="UP000053780"/>
    </source>
</evidence>
<feature type="domain" description="Ribosomal protein eL8/eL30/eS12/Gadd45" evidence="3">
    <location>
        <begin position="24"/>
        <end position="81"/>
    </location>
</feature>
<dbReference type="GO" id="GO:0005840">
    <property type="term" value="C:ribosome"/>
    <property type="evidence" value="ECO:0007669"/>
    <property type="project" value="UniProtKB-KW"/>
</dbReference>
<keyword evidence="5" id="KW-1185">Reference proteome</keyword>
<dbReference type="GO" id="GO:1990904">
    <property type="term" value="C:ribonucleoprotein complex"/>
    <property type="evidence" value="ECO:0007669"/>
    <property type="project" value="UniProtKB-KW"/>
</dbReference>
<dbReference type="InterPro" id="IPR018492">
    <property type="entry name" value="Ribosomal_eL8/Nhp2"/>
</dbReference>
<organism evidence="4 5">
    <name type="scientific">Vairimorpha apis BRL 01</name>
    <dbReference type="NCBI Taxonomy" id="1037528"/>
    <lineage>
        <taxon>Eukaryota</taxon>
        <taxon>Fungi</taxon>
        <taxon>Fungi incertae sedis</taxon>
        <taxon>Microsporidia</taxon>
        <taxon>Nosematidae</taxon>
        <taxon>Vairimorpha</taxon>
    </lineage>
</organism>
<evidence type="ECO:0000313" key="4">
    <source>
        <dbReference type="EMBL" id="EQB61096.1"/>
    </source>
</evidence>
<protein>
    <submittedName>
        <fullName evidence="4">Ribosomal protein</fullName>
    </submittedName>
</protein>
<comment type="similarity">
    <text evidence="1">Belongs to the eukaryotic ribosomal protein eL8 family.</text>
</comment>
<gene>
    <name evidence="4" type="ORF">NAPIS_ORF01336</name>
</gene>
<accession>T0MD14</accession>
<dbReference type="InterPro" id="IPR029064">
    <property type="entry name" value="Ribosomal_eL30-like_sf"/>
</dbReference>
<dbReference type="InterPro" id="IPR004038">
    <property type="entry name" value="Ribosomal_eL8/eL30/eS12/Gad45"/>
</dbReference>
<dbReference type="VEuPathDB" id="MicrosporidiaDB:NAPIS_ORF01336"/>
<dbReference type="OrthoDB" id="5364946at2759"/>
<proteinExistence type="inferred from homology"/>
<reference evidence="4 5" key="1">
    <citation type="journal article" date="2013" name="BMC Genomics">
        <title>Genome sequencing and comparative genomics of honey bee microsporidia, Nosema apis reveal novel insights into host-parasite interactions.</title>
        <authorList>
            <person name="Chen Yp."/>
            <person name="Pettis J.S."/>
            <person name="Zhao Y."/>
            <person name="Liu X."/>
            <person name="Tallon L.J."/>
            <person name="Sadzewicz L.D."/>
            <person name="Li R."/>
            <person name="Zheng H."/>
            <person name="Huang S."/>
            <person name="Zhang X."/>
            <person name="Hamilton M.C."/>
            <person name="Pernal S.F."/>
            <person name="Melathopoulos A.P."/>
            <person name="Yan X."/>
            <person name="Evans J.D."/>
        </authorList>
    </citation>
    <scope>NUCLEOTIDE SEQUENCE [LARGE SCALE GENOMIC DNA]</scope>
    <source>
        <strain evidence="4 5">BRL 01</strain>
    </source>
</reference>
<keyword evidence="2" id="KW-0687">Ribonucleoprotein</keyword>
<dbReference type="Gene3D" id="3.30.1330.30">
    <property type="match status" value="1"/>
</dbReference>
<dbReference type="Proteomes" id="UP000053780">
    <property type="component" value="Unassembled WGS sequence"/>
</dbReference>
<evidence type="ECO:0000256" key="1">
    <source>
        <dbReference type="ARBA" id="ARBA00007337"/>
    </source>
</evidence>
<dbReference type="SUPFAM" id="SSF55315">
    <property type="entry name" value="L30e-like"/>
    <property type="match status" value="1"/>
</dbReference>
<keyword evidence="4" id="KW-0689">Ribosomal protein</keyword>
<dbReference type="EMBL" id="KE647176">
    <property type="protein sequence ID" value="EQB61096.1"/>
    <property type="molecule type" value="Genomic_DNA"/>
</dbReference>
<name>T0MD14_9MICR</name>
<evidence type="ECO:0000256" key="2">
    <source>
        <dbReference type="ARBA" id="ARBA00023274"/>
    </source>
</evidence>
<evidence type="ECO:0000259" key="3">
    <source>
        <dbReference type="Pfam" id="PF01248"/>
    </source>
</evidence>
<dbReference type="PRINTS" id="PR00881">
    <property type="entry name" value="L7ARS6FAMILY"/>
</dbReference>